<organism evidence="1">
    <name type="scientific">termite gut metagenome</name>
    <dbReference type="NCBI Taxonomy" id="433724"/>
    <lineage>
        <taxon>unclassified sequences</taxon>
        <taxon>metagenomes</taxon>
        <taxon>organismal metagenomes</taxon>
    </lineage>
</organism>
<name>A0A5J4RBJ2_9ZZZZ</name>
<dbReference type="EMBL" id="SNRY01001523">
    <property type="protein sequence ID" value="KAA6330291.1"/>
    <property type="molecule type" value="Genomic_DNA"/>
</dbReference>
<feature type="non-terminal residue" evidence="1">
    <location>
        <position position="573"/>
    </location>
</feature>
<accession>A0A5J4RBJ2</accession>
<dbReference type="AlphaFoldDB" id="A0A5J4RBJ2"/>
<dbReference type="InterPro" id="IPR012341">
    <property type="entry name" value="6hp_glycosidase-like_sf"/>
</dbReference>
<reference evidence="1" key="1">
    <citation type="submission" date="2019-03" db="EMBL/GenBank/DDBJ databases">
        <title>Single cell metagenomics reveals metabolic interactions within the superorganism composed of flagellate Streblomastix strix and complex community of Bacteroidetes bacteria on its surface.</title>
        <authorList>
            <person name="Treitli S.C."/>
            <person name="Kolisko M."/>
            <person name="Husnik F."/>
            <person name="Keeling P."/>
            <person name="Hampl V."/>
        </authorList>
    </citation>
    <scope>NUCLEOTIDE SEQUENCE</scope>
    <source>
        <strain evidence="1">STM</strain>
    </source>
</reference>
<proteinExistence type="predicted"/>
<sequence length="573" mass="65144">MKTNRIIQLAFLWLFLPGMLYAGDSVYGKLSAELQKYAVVYDGYNDTNYPILSGNTAIGGLLDPLGRGVYNIEVNDLYLNNLERVSGPGMMLNIVQFAGLQPASYRQSYNLENGILTTDVGYSNGAYHSEMFFSQDNKELMVYTLTNQGAQNLVCNIDIGRYALKYANHTGSSLYFTSHDGSFSSLHYFLHSNLPLGNRLPYSQDVYVTVPPGKKLEITLRLKVESNNTAQQFANPADVIPLFENHVKKWKENWQSMGVVILPDGDYARAFYRSLHWLQCTAGADTHLPGECQFATLTSNIAEAYHFHGKAWLNLSPWEQRPFSYGGAGWSLFAYSWLGDQVRAGKMLSNYYFPETLKKNVTRIFPVGYQEFTYQNKSKGRYEYLSNDNPDAMSFAHEQLHDGLSTIYSYPDYWEKQIHVQGFAPALFYHYNRLFTAKEDTVYAVMKGSAEFWRTILHYDAKQKSYSLAPLLSLTEDLFEKDILDGLLAAKWVLTQASYLAQQRNTDSDLRKEWLHIAQNIRIKDKNDVYLEFGGDDGSRAGAGYQGIRGYAYLGFPTLELMKGFSEKKVNKS</sequence>
<dbReference type="GO" id="GO:0005975">
    <property type="term" value="P:carbohydrate metabolic process"/>
    <property type="evidence" value="ECO:0007669"/>
    <property type="project" value="InterPro"/>
</dbReference>
<dbReference type="Gene3D" id="1.50.10.10">
    <property type="match status" value="1"/>
</dbReference>
<comment type="caution">
    <text evidence="1">The sequence shown here is derived from an EMBL/GenBank/DDBJ whole genome shotgun (WGS) entry which is preliminary data.</text>
</comment>
<evidence type="ECO:0000313" key="1">
    <source>
        <dbReference type="EMBL" id="KAA6330291.1"/>
    </source>
</evidence>
<dbReference type="SUPFAM" id="SSF48208">
    <property type="entry name" value="Six-hairpin glycosidases"/>
    <property type="match status" value="1"/>
</dbReference>
<dbReference type="InterPro" id="IPR008928">
    <property type="entry name" value="6-hairpin_glycosidase_sf"/>
</dbReference>
<protein>
    <recommendedName>
        <fullName evidence="2">Glycosyl hydrolase family 95 N-terminal domain-containing protein</fullName>
    </recommendedName>
</protein>
<evidence type="ECO:0008006" key="2">
    <source>
        <dbReference type="Google" id="ProtNLM"/>
    </source>
</evidence>
<gene>
    <name evidence="1" type="ORF">EZS27_020985</name>
</gene>